<evidence type="ECO:0000313" key="3">
    <source>
        <dbReference type="RefSeq" id="XP_015189684.1"/>
    </source>
</evidence>
<sequence length="429" mass="49285">MNHAGVQTVMCQLREKYWILRMRKTVREIISKCVICKRQGAKPMRVNPATLPLNRVKDAAAFQITGIDFAGPLYLRGRQKAWICLFTCAVYRAVHLELVTAMSMAAFLDALDKFISRRDRPSVIYSDNGTNFIRANNMFEKLNWNAIAKNSSAKQINWIFNPPTAAWGVNCERTINSRPLTYVSDSSDDLRPLTSAMFLQDLRESECPDVDISRRINFDKAIQHKQELIKHLWERFRKEYLSQLVLKGDVKESRILRPARVAILRTKEGNLKRPLQRIYPLEVESDSMNVENESVTMNEKITPTNAREKECKPKTECDTTDIVGGCEELSPTSYTDICLGRLCITKYNKGMNGIDLQDQILACFPKQCYVDDYRINIAESLLKNMPKPNYRERGELSSGDAPERLHVKHWAHFPKYIDSTASKLRPSKP</sequence>
<dbReference type="InterPro" id="IPR012337">
    <property type="entry name" value="RNaseH-like_sf"/>
</dbReference>
<evidence type="ECO:0000313" key="2">
    <source>
        <dbReference type="Proteomes" id="UP000694924"/>
    </source>
</evidence>
<proteinExistence type="predicted"/>
<accession>A0ABM1JB46</accession>
<dbReference type="RefSeq" id="XP_015189684.1">
    <property type="nucleotide sequence ID" value="XM_015334198.1"/>
</dbReference>
<dbReference type="Proteomes" id="UP000694924">
    <property type="component" value="Unplaced"/>
</dbReference>
<dbReference type="SUPFAM" id="SSF53098">
    <property type="entry name" value="Ribonuclease H-like"/>
    <property type="match status" value="1"/>
</dbReference>
<dbReference type="PANTHER" id="PTHR47331">
    <property type="entry name" value="PHD-TYPE DOMAIN-CONTAINING PROTEIN"/>
    <property type="match status" value="1"/>
</dbReference>
<protein>
    <submittedName>
        <fullName evidence="3">Uncharacterized protein LOC107073510</fullName>
    </submittedName>
</protein>
<gene>
    <name evidence="3" type="primary">LOC107073510</name>
</gene>
<evidence type="ECO:0000259" key="1">
    <source>
        <dbReference type="Pfam" id="PF17921"/>
    </source>
</evidence>
<reference evidence="3" key="1">
    <citation type="submission" date="2025-08" db="UniProtKB">
        <authorList>
            <consortium name="RefSeq"/>
        </authorList>
    </citation>
    <scope>IDENTIFICATION</scope>
    <source>
        <tissue evidence="3">Whole body</tissue>
    </source>
</reference>
<dbReference type="Pfam" id="PF17921">
    <property type="entry name" value="Integrase_H2C2"/>
    <property type="match status" value="1"/>
</dbReference>
<dbReference type="InterPro" id="IPR036397">
    <property type="entry name" value="RNaseH_sf"/>
</dbReference>
<keyword evidence="2" id="KW-1185">Reference proteome</keyword>
<dbReference type="Gene3D" id="3.30.420.10">
    <property type="entry name" value="Ribonuclease H-like superfamily/Ribonuclease H"/>
    <property type="match status" value="1"/>
</dbReference>
<feature type="domain" description="Integrase zinc-binding" evidence="1">
    <location>
        <begin position="2"/>
        <end position="39"/>
    </location>
</feature>
<name>A0ABM1JB46_POLDO</name>
<dbReference type="GeneID" id="107073510"/>
<organism evidence="2 3">
    <name type="scientific">Polistes dominula</name>
    <name type="common">European paper wasp</name>
    <name type="synonym">Vespa dominula</name>
    <dbReference type="NCBI Taxonomy" id="743375"/>
    <lineage>
        <taxon>Eukaryota</taxon>
        <taxon>Metazoa</taxon>
        <taxon>Ecdysozoa</taxon>
        <taxon>Arthropoda</taxon>
        <taxon>Hexapoda</taxon>
        <taxon>Insecta</taxon>
        <taxon>Pterygota</taxon>
        <taxon>Neoptera</taxon>
        <taxon>Endopterygota</taxon>
        <taxon>Hymenoptera</taxon>
        <taxon>Apocrita</taxon>
        <taxon>Aculeata</taxon>
        <taxon>Vespoidea</taxon>
        <taxon>Vespidae</taxon>
        <taxon>Polistinae</taxon>
        <taxon>Polistini</taxon>
        <taxon>Polistes</taxon>
    </lineage>
</organism>
<dbReference type="InterPro" id="IPR041588">
    <property type="entry name" value="Integrase_H2C2"/>
</dbReference>